<reference evidence="10 11" key="1">
    <citation type="submission" date="2016-11" db="EMBL/GenBank/DDBJ databases">
        <authorList>
            <person name="Jaros S."/>
            <person name="Januszkiewicz K."/>
            <person name="Wedrychowicz H."/>
        </authorList>
    </citation>
    <scope>NUCLEOTIDE SEQUENCE [LARGE SCALE GENOMIC DNA]</scope>
    <source>
        <strain evidence="10 11">DSM 14916</strain>
    </source>
</reference>
<dbReference type="Pfam" id="PF01850">
    <property type="entry name" value="PIN"/>
    <property type="match status" value="1"/>
</dbReference>
<dbReference type="PANTHER" id="PTHR33653">
    <property type="entry name" value="RIBONUCLEASE VAPC2"/>
    <property type="match status" value="1"/>
</dbReference>
<gene>
    <name evidence="8" type="primary">vapC</name>
    <name evidence="10" type="ORF">SAMN02745194_05069</name>
</gene>
<dbReference type="GO" id="GO:0090729">
    <property type="term" value="F:toxin activity"/>
    <property type="evidence" value="ECO:0007669"/>
    <property type="project" value="UniProtKB-KW"/>
</dbReference>
<evidence type="ECO:0000256" key="8">
    <source>
        <dbReference type="HAMAP-Rule" id="MF_00265"/>
    </source>
</evidence>
<evidence type="ECO:0000256" key="3">
    <source>
        <dbReference type="ARBA" id="ARBA00022722"/>
    </source>
</evidence>
<sequence length="138" mass="15334">MLRYLLDTNLCIRVLRDRPQGLRTRFNAEAGSLCISTVVLMELLHGAGKSARPIENRREVERFTARLDVLAFDADAAAHAGEIRTALERAGQVIGAYDLMIAGHARSRGLVVVTGNLSEFRRVEGLRCEDWLASVQEK</sequence>
<dbReference type="OrthoDB" id="9796690at2"/>
<dbReference type="InterPro" id="IPR002716">
    <property type="entry name" value="PIN_dom"/>
</dbReference>
<evidence type="ECO:0000256" key="6">
    <source>
        <dbReference type="ARBA" id="ARBA00022842"/>
    </source>
</evidence>
<evidence type="ECO:0000259" key="9">
    <source>
        <dbReference type="Pfam" id="PF01850"/>
    </source>
</evidence>
<evidence type="ECO:0000313" key="10">
    <source>
        <dbReference type="EMBL" id="SHK51271.1"/>
    </source>
</evidence>
<evidence type="ECO:0000313" key="11">
    <source>
        <dbReference type="Proteomes" id="UP000184387"/>
    </source>
</evidence>
<dbReference type="Proteomes" id="UP000184387">
    <property type="component" value="Unassembled WGS sequence"/>
</dbReference>
<keyword evidence="4 8" id="KW-0479">Metal-binding</keyword>
<dbReference type="InterPro" id="IPR050556">
    <property type="entry name" value="Type_II_TA_system_RNase"/>
</dbReference>
<organism evidence="10 11">
    <name type="scientific">Muricoccus roseus</name>
    <dbReference type="NCBI Taxonomy" id="198092"/>
    <lineage>
        <taxon>Bacteria</taxon>
        <taxon>Pseudomonadati</taxon>
        <taxon>Pseudomonadota</taxon>
        <taxon>Alphaproteobacteria</taxon>
        <taxon>Acetobacterales</taxon>
        <taxon>Roseomonadaceae</taxon>
        <taxon>Muricoccus</taxon>
    </lineage>
</organism>
<dbReference type="GO" id="GO:0000287">
    <property type="term" value="F:magnesium ion binding"/>
    <property type="evidence" value="ECO:0007669"/>
    <property type="project" value="UniProtKB-UniRule"/>
</dbReference>
<keyword evidence="11" id="KW-1185">Reference proteome</keyword>
<dbReference type="GO" id="GO:0016787">
    <property type="term" value="F:hydrolase activity"/>
    <property type="evidence" value="ECO:0007669"/>
    <property type="project" value="UniProtKB-KW"/>
</dbReference>
<dbReference type="SUPFAM" id="SSF88723">
    <property type="entry name" value="PIN domain-like"/>
    <property type="match status" value="1"/>
</dbReference>
<comment type="similarity">
    <text evidence="7 8">Belongs to the PINc/VapC protein family.</text>
</comment>
<evidence type="ECO:0000256" key="2">
    <source>
        <dbReference type="ARBA" id="ARBA00022649"/>
    </source>
</evidence>
<dbReference type="InterPro" id="IPR022907">
    <property type="entry name" value="VapC_family"/>
</dbReference>
<dbReference type="HAMAP" id="MF_00265">
    <property type="entry name" value="VapC_Nob1"/>
    <property type="match status" value="1"/>
</dbReference>
<keyword evidence="8" id="KW-0800">Toxin</keyword>
<dbReference type="EMBL" id="FQZF01000069">
    <property type="protein sequence ID" value="SHK51271.1"/>
    <property type="molecule type" value="Genomic_DNA"/>
</dbReference>
<feature type="binding site" evidence="8">
    <location>
        <position position="7"/>
    </location>
    <ligand>
        <name>Mg(2+)</name>
        <dbReference type="ChEBI" id="CHEBI:18420"/>
    </ligand>
</feature>
<evidence type="ECO:0000256" key="5">
    <source>
        <dbReference type="ARBA" id="ARBA00022801"/>
    </source>
</evidence>
<evidence type="ECO:0000256" key="7">
    <source>
        <dbReference type="ARBA" id="ARBA00038093"/>
    </source>
</evidence>
<keyword evidence="6 8" id="KW-0460">Magnesium</keyword>
<dbReference type="GO" id="GO:0004540">
    <property type="term" value="F:RNA nuclease activity"/>
    <property type="evidence" value="ECO:0007669"/>
    <property type="project" value="InterPro"/>
</dbReference>
<dbReference type="Gene3D" id="3.40.50.1010">
    <property type="entry name" value="5'-nuclease"/>
    <property type="match status" value="1"/>
</dbReference>
<keyword evidence="2 8" id="KW-1277">Toxin-antitoxin system</keyword>
<evidence type="ECO:0000256" key="1">
    <source>
        <dbReference type="ARBA" id="ARBA00001946"/>
    </source>
</evidence>
<dbReference type="RefSeq" id="WP_073140686.1">
    <property type="nucleotide sequence ID" value="NZ_FQZF01000069.1"/>
</dbReference>
<keyword evidence="10" id="KW-0255">Endonuclease</keyword>
<protein>
    <recommendedName>
        <fullName evidence="8">Ribonuclease VapC</fullName>
        <shortName evidence="8">RNase VapC</shortName>
        <ecNumber evidence="8">3.1.-.-</ecNumber>
    </recommendedName>
    <alternativeName>
        <fullName evidence="8">Toxin VapC</fullName>
    </alternativeName>
</protein>
<comment type="function">
    <text evidence="8">Toxic component of a toxin-antitoxin (TA) system. An RNase.</text>
</comment>
<proteinExistence type="inferred from homology"/>
<keyword evidence="3 8" id="KW-0540">Nuclease</keyword>
<evidence type="ECO:0000256" key="4">
    <source>
        <dbReference type="ARBA" id="ARBA00022723"/>
    </source>
</evidence>
<name>A0A1M6T2V0_9PROT</name>
<dbReference type="GO" id="GO:0004519">
    <property type="term" value="F:endonuclease activity"/>
    <property type="evidence" value="ECO:0007669"/>
    <property type="project" value="UniProtKB-KW"/>
</dbReference>
<dbReference type="InterPro" id="IPR029060">
    <property type="entry name" value="PIN-like_dom_sf"/>
</dbReference>
<feature type="domain" description="PIN" evidence="9">
    <location>
        <begin position="4"/>
        <end position="124"/>
    </location>
</feature>
<dbReference type="AlphaFoldDB" id="A0A1M6T2V0"/>
<comment type="cofactor">
    <cofactor evidence="1 8">
        <name>Mg(2+)</name>
        <dbReference type="ChEBI" id="CHEBI:18420"/>
    </cofactor>
</comment>
<dbReference type="PANTHER" id="PTHR33653:SF1">
    <property type="entry name" value="RIBONUCLEASE VAPC2"/>
    <property type="match status" value="1"/>
</dbReference>
<feature type="binding site" evidence="8">
    <location>
        <position position="98"/>
    </location>
    <ligand>
        <name>Mg(2+)</name>
        <dbReference type="ChEBI" id="CHEBI:18420"/>
    </ligand>
</feature>
<dbReference type="EC" id="3.1.-.-" evidence="8"/>
<accession>A0A1M6T2V0</accession>
<dbReference type="NCBIfam" id="NF010285">
    <property type="entry name" value="PRK13725.1"/>
    <property type="match status" value="1"/>
</dbReference>
<keyword evidence="5 8" id="KW-0378">Hydrolase</keyword>
<dbReference type="STRING" id="198092.SAMN02745194_05069"/>